<evidence type="ECO:0000313" key="3">
    <source>
        <dbReference type="Proteomes" id="UP001179952"/>
    </source>
</evidence>
<comment type="caution">
    <text evidence="2">The sequence shown here is derived from an EMBL/GenBank/DDBJ whole genome shotgun (WGS) entry which is preliminary data.</text>
</comment>
<keyword evidence="3" id="KW-1185">Reference proteome</keyword>
<keyword evidence="1" id="KW-0732">Signal</keyword>
<dbReference type="PANTHER" id="PTHR34454:SF3">
    <property type="entry name" value="PEPTIDASE I, PUTATIVE-RELATED"/>
    <property type="match status" value="1"/>
</dbReference>
<name>A0AAV9AXL1_ACOGR</name>
<gene>
    <name evidence="2" type="ORF">QJS04_geneDACA006546</name>
</gene>
<feature type="signal peptide" evidence="1">
    <location>
        <begin position="1"/>
        <end position="24"/>
    </location>
</feature>
<reference evidence="2" key="1">
    <citation type="journal article" date="2023" name="Nat. Commun.">
        <title>Diploid and tetraploid genomes of Acorus and the evolution of monocots.</title>
        <authorList>
            <person name="Ma L."/>
            <person name="Liu K.W."/>
            <person name="Li Z."/>
            <person name="Hsiao Y.Y."/>
            <person name="Qi Y."/>
            <person name="Fu T."/>
            <person name="Tang G.D."/>
            <person name="Zhang D."/>
            <person name="Sun W.H."/>
            <person name="Liu D.K."/>
            <person name="Li Y."/>
            <person name="Chen G.Z."/>
            <person name="Liu X.D."/>
            <person name="Liao X.Y."/>
            <person name="Jiang Y.T."/>
            <person name="Yu X."/>
            <person name="Hao Y."/>
            <person name="Huang J."/>
            <person name="Zhao X.W."/>
            <person name="Ke S."/>
            <person name="Chen Y.Y."/>
            <person name="Wu W.L."/>
            <person name="Hsu J.L."/>
            <person name="Lin Y.F."/>
            <person name="Huang M.D."/>
            <person name="Li C.Y."/>
            <person name="Huang L."/>
            <person name="Wang Z.W."/>
            <person name="Zhao X."/>
            <person name="Zhong W.Y."/>
            <person name="Peng D.H."/>
            <person name="Ahmad S."/>
            <person name="Lan S."/>
            <person name="Zhang J.S."/>
            <person name="Tsai W.C."/>
            <person name="Van de Peer Y."/>
            <person name="Liu Z.J."/>
        </authorList>
    </citation>
    <scope>NUCLEOTIDE SEQUENCE</scope>
    <source>
        <strain evidence="2">SCP</strain>
    </source>
</reference>
<dbReference type="Proteomes" id="UP001179952">
    <property type="component" value="Unassembled WGS sequence"/>
</dbReference>
<dbReference type="AlphaFoldDB" id="A0AAV9AXL1"/>
<dbReference type="PANTHER" id="PTHR34454">
    <property type="entry name" value="TUNICAMYCIN INDUCED PROTEIN"/>
    <property type="match status" value="1"/>
</dbReference>
<organism evidence="2 3">
    <name type="scientific">Acorus gramineus</name>
    <name type="common">Dwarf sweet flag</name>
    <dbReference type="NCBI Taxonomy" id="55184"/>
    <lineage>
        <taxon>Eukaryota</taxon>
        <taxon>Viridiplantae</taxon>
        <taxon>Streptophyta</taxon>
        <taxon>Embryophyta</taxon>
        <taxon>Tracheophyta</taxon>
        <taxon>Spermatophyta</taxon>
        <taxon>Magnoliopsida</taxon>
        <taxon>Liliopsida</taxon>
        <taxon>Acoraceae</taxon>
        <taxon>Acorus</taxon>
    </lineage>
</organism>
<feature type="chain" id="PRO_5044001256" evidence="1">
    <location>
        <begin position="25"/>
        <end position="389"/>
    </location>
</feature>
<protein>
    <submittedName>
        <fullName evidence="2">Uncharacterized protein</fullName>
    </submittedName>
</protein>
<proteinExistence type="predicted"/>
<evidence type="ECO:0000256" key="1">
    <source>
        <dbReference type="SAM" id="SignalP"/>
    </source>
</evidence>
<dbReference type="EMBL" id="JAUJYN010000006">
    <property type="protein sequence ID" value="KAK1268865.1"/>
    <property type="molecule type" value="Genomic_DNA"/>
</dbReference>
<dbReference type="InterPro" id="IPR053283">
    <property type="entry name" value="TUNICAMYCIN_INDUCED_1"/>
</dbReference>
<sequence length="389" mass="43385">MKMTSLHLAFSLLLFSALHFLAFAPSPPPSDTSSETIPPSLKDVVRAIAAKQRWRAEDVRVSRVEASKARIGRSRRYDFRVGVSRSVIDFRFSDGVASWRRIRRGEEGFGFGFGLRLPSPGSVGTVDLVGPVEVRAVGGDGLSLFLPFNSTHTGLKRVLIGEGITAEVKGALEVSLVYPHDTKFPTNRSPAFNRYREQFQPLKPSCAPLASASIIGPATIYAYRTHSPDAHVKTIPQSQDTIELLSEKGYTSYLNRNPYQSIPSINSRFSQIERLVKVISSHKILQKGPSQFLKARVSSTTVVRFVLELERNVRKNDTSWKTMAKVERSHFEVLAKVEGEVLKPIMMEKLVPFVAVESKAWSNIMSNISFTQFPSIIVPPEALTLDIRW</sequence>
<reference evidence="2" key="2">
    <citation type="submission" date="2023-06" db="EMBL/GenBank/DDBJ databases">
        <authorList>
            <person name="Ma L."/>
            <person name="Liu K.-W."/>
            <person name="Li Z."/>
            <person name="Hsiao Y.-Y."/>
            <person name="Qi Y."/>
            <person name="Fu T."/>
            <person name="Tang G."/>
            <person name="Zhang D."/>
            <person name="Sun W.-H."/>
            <person name="Liu D.-K."/>
            <person name="Li Y."/>
            <person name="Chen G.-Z."/>
            <person name="Liu X.-D."/>
            <person name="Liao X.-Y."/>
            <person name="Jiang Y.-T."/>
            <person name="Yu X."/>
            <person name="Hao Y."/>
            <person name="Huang J."/>
            <person name="Zhao X.-W."/>
            <person name="Ke S."/>
            <person name="Chen Y.-Y."/>
            <person name="Wu W.-L."/>
            <person name="Hsu J.-L."/>
            <person name="Lin Y.-F."/>
            <person name="Huang M.-D."/>
            <person name="Li C.-Y."/>
            <person name="Huang L."/>
            <person name="Wang Z.-W."/>
            <person name="Zhao X."/>
            <person name="Zhong W.-Y."/>
            <person name="Peng D.-H."/>
            <person name="Ahmad S."/>
            <person name="Lan S."/>
            <person name="Zhang J.-S."/>
            <person name="Tsai W.-C."/>
            <person name="Van De Peer Y."/>
            <person name="Liu Z.-J."/>
        </authorList>
    </citation>
    <scope>NUCLEOTIDE SEQUENCE</scope>
    <source>
        <strain evidence="2">SCP</strain>
        <tissue evidence="2">Leaves</tissue>
    </source>
</reference>
<evidence type="ECO:0000313" key="2">
    <source>
        <dbReference type="EMBL" id="KAK1268865.1"/>
    </source>
</evidence>
<accession>A0AAV9AXL1</accession>